<name>A0A0D0AIZ3_9AGAR</name>
<protein>
    <submittedName>
        <fullName evidence="2">Uncharacterized protein</fullName>
    </submittedName>
</protein>
<reference evidence="2 3" key="1">
    <citation type="submission" date="2014-04" db="EMBL/GenBank/DDBJ databases">
        <title>Evolutionary Origins and Diversification of the Mycorrhizal Mutualists.</title>
        <authorList>
            <consortium name="DOE Joint Genome Institute"/>
            <consortium name="Mycorrhizal Genomics Consortium"/>
            <person name="Kohler A."/>
            <person name="Kuo A."/>
            <person name="Nagy L.G."/>
            <person name="Floudas D."/>
            <person name="Copeland A."/>
            <person name="Barry K.W."/>
            <person name="Cichocki N."/>
            <person name="Veneault-Fourrey C."/>
            <person name="LaButti K."/>
            <person name="Lindquist E.A."/>
            <person name="Lipzen A."/>
            <person name="Lundell T."/>
            <person name="Morin E."/>
            <person name="Murat C."/>
            <person name="Riley R."/>
            <person name="Ohm R."/>
            <person name="Sun H."/>
            <person name="Tunlid A."/>
            <person name="Henrissat B."/>
            <person name="Grigoriev I.V."/>
            <person name="Hibbett D.S."/>
            <person name="Martin F."/>
        </authorList>
    </citation>
    <scope>NUCLEOTIDE SEQUENCE [LARGE SCALE GENOMIC DNA]</scope>
    <source>
        <strain evidence="2 3">FD-317 M1</strain>
    </source>
</reference>
<evidence type="ECO:0000313" key="2">
    <source>
        <dbReference type="EMBL" id="KIK50125.1"/>
    </source>
</evidence>
<proteinExistence type="predicted"/>
<organism evidence="2 3">
    <name type="scientific">Collybiopsis luxurians FD-317 M1</name>
    <dbReference type="NCBI Taxonomy" id="944289"/>
    <lineage>
        <taxon>Eukaryota</taxon>
        <taxon>Fungi</taxon>
        <taxon>Dikarya</taxon>
        <taxon>Basidiomycota</taxon>
        <taxon>Agaricomycotina</taxon>
        <taxon>Agaricomycetes</taxon>
        <taxon>Agaricomycetidae</taxon>
        <taxon>Agaricales</taxon>
        <taxon>Marasmiineae</taxon>
        <taxon>Omphalotaceae</taxon>
        <taxon>Collybiopsis</taxon>
        <taxon>Collybiopsis luxurians</taxon>
    </lineage>
</organism>
<dbReference type="Proteomes" id="UP000053593">
    <property type="component" value="Unassembled WGS sequence"/>
</dbReference>
<sequence length="251" mass="27586">MKTIACRRISARERGWMERRDAGPENGNSNSSSRYEIQFGLIPGNSPRSAIEYFSKRKSVIQMDLTSTRDQTRSSLTFNLLERELSPVLNSQCPGNSEYELAQRFTLVESRRDCKAFCYKGLTIRKLAEGTPVQLSSTSEPCVVSQTFQDSSPGELTSQTSGENSRKPATSTIDLLSVLGRQVPPLPPPLHPPLIFQSQVPSPQLPKGYVDFLEERKSQLAALSRIRNYKEGSRSKAGRGVGEGGGACGGI</sequence>
<accession>A0A0D0AIZ3</accession>
<keyword evidence="3" id="KW-1185">Reference proteome</keyword>
<gene>
    <name evidence="2" type="ORF">GYMLUDRAFT_253251</name>
</gene>
<dbReference type="EMBL" id="KN834929">
    <property type="protein sequence ID" value="KIK50125.1"/>
    <property type="molecule type" value="Genomic_DNA"/>
</dbReference>
<feature type="region of interest" description="Disordered" evidence="1">
    <location>
        <begin position="232"/>
        <end position="251"/>
    </location>
</feature>
<feature type="compositionally biased region" description="Gly residues" evidence="1">
    <location>
        <begin position="239"/>
        <end position="251"/>
    </location>
</feature>
<feature type="region of interest" description="Disordered" evidence="1">
    <location>
        <begin position="146"/>
        <end position="169"/>
    </location>
</feature>
<dbReference type="HOGENOM" id="CLU_1107245_0_0_1"/>
<evidence type="ECO:0000313" key="3">
    <source>
        <dbReference type="Proteomes" id="UP000053593"/>
    </source>
</evidence>
<dbReference type="AlphaFoldDB" id="A0A0D0AIZ3"/>
<evidence type="ECO:0000256" key="1">
    <source>
        <dbReference type="SAM" id="MobiDB-lite"/>
    </source>
</evidence>